<feature type="domain" description="Transposon Tn7 transposition protein TnsD C-terminal" evidence="2">
    <location>
        <begin position="322"/>
        <end position="436"/>
    </location>
</feature>
<protein>
    <submittedName>
        <fullName evidence="3">TniQ family protein</fullName>
    </submittedName>
</protein>
<evidence type="ECO:0000259" key="1">
    <source>
        <dbReference type="Pfam" id="PF06527"/>
    </source>
</evidence>
<gene>
    <name evidence="3" type="ORF">I6U48_26675</name>
</gene>
<feature type="domain" description="TniQ" evidence="1">
    <location>
        <begin position="5"/>
        <end position="159"/>
    </location>
</feature>
<keyword evidence="4" id="KW-1185">Reference proteome</keyword>
<comment type="caution">
    <text evidence="3">The sequence shown here is derived from an EMBL/GenBank/DDBJ whole genome shotgun (WGS) entry which is preliminary data.</text>
</comment>
<evidence type="ECO:0000313" key="3">
    <source>
        <dbReference type="EMBL" id="MBV7276470.1"/>
    </source>
</evidence>
<reference evidence="3" key="1">
    <citation type="submission" date="2020-12" db="EMBL/GenBank/DDBJ databases">
        <title>Clostridium thailandense sp. nov., a novel acetogenic bacterium isolated from peat land soil in Thailand.</title>
        <authorList>
            <person name="Chaikitkaew S."/>
            <person name="Birkeland N.K."/>
        </authorList>
    </citation>
    <scope>NUCLEOTIDE SEQUENCE</scope>
    <source>
        <strain evidence="3">PL3</strain>
    </source>
</reference>
<dbReference type="Pfam" id="PF15978">
    <property type="entry name" value="TnsD"/>
    <property type="match status" value="2"/>
</dbReference>
<dbReference type="InterPro" id="IPR009492">
    <property type="entry name" value="TniQ"/>
</dbReference>
<evidence type="ECO:0000259" key="2">
    <source>
        <dbReference type="Pfam" id="PF15978"/>
    </source>
</evidence>
<dbReference type="EMBL" id="JAEEGC010000178">
    <property type="protein sequence ID" value="MBV7276470.1"/>
    <property type="molecule type" value="Genomic_DNA"/>
</dbReference>
<evidence type="ECO:0000313" key="4">
    <source>
        <dbReference type="Proteomes" id="UP000694308"/>
    </source>
</evidence>
<sequence>MINCFPKLYKDELLYSAISRYRRMCGLINKEAISRDFIYKQNKIFQILFPFRLNKIAETLPVGSKITGEKLLHEHTMYPFYTKLLSKEVRDEIKENMLNKYDINIFLKLGTGNLIKQRSYLKYCPLCIKADIDELGESYWRREHQYTGVFFCDKHKVQLQESGVICSSINREYVCLDDIQIERQDSIDNKYLDYNLKYIDLVKELVNGEDSQLTLDDIKIFYKDKFYERGLATKSGRIHIKKLAYELKEFYTEEYLNFMDSNIKNYDSNWLMNFFSKNNNKPIVRHLLLLQFLNCQIKDMFEHKESRSYRYEYKVYMPKLDVEERKEEWVKIIEENPNKSRNELININPKVYSYVYKYDREWYEKVTPRYRKKKEATPIDWNKNDLKLLVEAKKAVQQILDKPGKPVKVCNSSIRRELGIGQGIFSKKLTKTKAYISNVTESNENYWKRKIMWAINELRNREEPITIYKVQIKCGFSSNLDKSKEKLIKDILETLN</sequence>
<name>A0A949WTL5_9CLOT</name>
<proteinExistence type="predicted"/>
<dbReference type="InterPro" id="IPR032750">
    <property type="entry name" value="TnsD_C"/>
</dbReference>
<feature type="domain" description="Transposon Tn7 transposition protein TnsD C-terminal" evidence="2">
    <location>
        <begin position="201"/>
        <end position="308"/>
    </location>
</feature>
<dbReference type="AlphaFoldDB" id="A0A949WTL5"/>
<dbReference type="RefSeq" id="WP_218323550.1">
    <property type="nucleotide sequence ID" value="NZ_JAEEGC010000178.1"/>
</dbReference>
<dbReference type="Pfam" id="PF06527">
    <property type="entry name" value="TniQ"/>
    <property type="match status" value="1"/>
</dbReference>
<accession>A0A949WTL5</accession>
<organism evidence="3 4">
    <name type="scientific">Clostridium thailandense</name>
    <dbReference type="NCBI Taxonomy" id="2794346"/>
    <lineage>
        <taxon>Bacteria</taxon>
        <taxon>Bacillati</taxon>
        <taxon>Bacillota</taxon>
        <taxon>Clostridia</taxon>
        <taxon>Eubacteriales</taxon>
        <taxon>Clostridiaceae</taxon>
        <taxon>Clostridium</taxon>
    </lineage>
</organism>
<dbReference type="Proteomes" id="UP000694308">
    <property type="component" value="Unassembled WGS sequence"/>
</dbReference>